<keyword evidence="1" id="KW-1133">Transmembrane helix</keyword>
<name>A0A0N4XD39_NIPBR</name>
<dbReference type="EMBL" id="UYSL01000160">
    <property type="protein sequence ID" value="VDL62987.1"/>
    <property type="molecule type" value="Genomic_DNA"/>
</dbReference>
<evidence type="ECO:0000313" key="3">
    <source>
        <dbReference type="Proteomes" id="UP000271162"/>
    </source>
</evidence>
<reference evidence="2 3" key="2">
    <citation type="submission" date="2018-11" db="EMBL/GenBank/DDBJ databases">
        <authorList>
            <consortium name="Pathogen Informatics"/>
        </authorList>
    </citation>
    <scope>NUCLEOTIDE SEQUENCE [LARGE SCALE GENOMIC DNA]</scope>
</reference>
<feature type="transmembrane region" description="Helical" evidence="1">
    <location>
        <begin position="16"/>
        <end position="38"/>
    </location>
</feature>
<keyword evidence="1" id="KW-0812">Transmembrane</keyword>
<keyword evidence="3" id="KW-1185">Reference proteome</keyword>
<accession>A0A0N4XD39</accession>
<dbReference type="WBParaSite" id="NBR_0000040701-mRNA-1">
    <property type="protein sequence ID" value="NBR_0000040701-mRNA-1"/>
    <property type="gene ID" value="NBR_0000040701"/>
</dbReference>
<dbReference type="Proteomes" id="UP000271162">
    <property type="component" value="Unassembled WGS sequence"/>
</dbReference>
<proteinExistence type="predicted"/>
<evidence type="ECO:0000256" key="1">
    <source>
        <dbReference type="SAM" id="Phobius"/>
    </source>
</evidence>
<protein>
    <submittedName>
        <fullName evidence="4">Transmembrane protein</fullName>
    </submittedName>
</protein>
<dbReference type="AlphaFoldDB" id="A0A0N4XD39"/>
<reference evidence="4" key="1">
    <citation type="submission" date="2017-02" db="UniProtKB">
        <authorList>
            <consortium name="WormBaseParasite"/>
        </authorList>
    </citation>
    <scope>IDENTIFICATION</scope>
</reference>
<evidence type="ECO:0000313" key="4">
    <source>
        <dbReference type="WBParaSite" id="NBR_0000040701-mRNA-1"/>
    </source>
</evidence>
<organism evidence="4">
    <name type="scientific">Nippostrongylus brasiliensis</name>
    <name type="common">Rat hookworm</name>
    <dbReference type="NCBI Taxonomy" id="27835"/>
    <lineage>
        <taxon>Eukaryota</taxon>
        <taxon>Metazoa</taxon>
        <taxon>Ecdysozoa</taxon>
        <taxon>Nematoda</taxon>
        <taxon>Chromadorea</taxon>
        <taxon>Rhabditida</taxon>
        <taxon>Rhabditina</taxon>
        <taxon>Rhabditomorpha</taxon>
        <taxon>Strongyloidea</taxon>
        <taxon>Heligmosomidae</taxon>
        <taxon>Nippostrongylus</taxon>
    </lineage>
</organism>
<feature type="transmembrane region" description="Helical" evidence="1">
    <location>
        <begin position="45"/>
        <end position="68"/>
    </location>
</feature>
<sequence length="253" mass="29437">MASQRVPMLLKMFRQGWVLCIFLVIVVISMEFLLFLVFHIQRSTVVVFAYVVESVFILLIISTIPFLVGVHTYSVELISETYGLTIATNPVNYETVEAFHELYTVRSPNYASFVWFFIKLDERNEKGVRIPDELSGYSIIEDLKKFNVDGDISKKVGLLSRSGGAQFTCSFFEEMSTAREDKRKRSQRNHGWLRLFIEKNDQELSQEAKIAVLRALIKECQKRGVQRITQRARAKLRWWTHISTMVATLRIIW</sequence>
<evidence type="ECO:0000313" key="2">
    <source>
        <dbReference type="EMBL" id="VDL62987.1"/>
    </source>
</evidence>
<keyword evidence="1" id="KW-0472">Membrane</keyword>
<gene>
    <name evidence="2" type="ORF">NBR_LOCUS408</name>
</gene>